<dbReference type="InterPro" id="IPR010982">
    <property type="entry name" value="Lambda_DNA-bd_dom_sf"/>
</dbReference>
<protein>
    <submittedName>
        <fullName evidence="1">Uncharacterized protein</fullName>
    </submittedName>
</protein>
<dbReference type="SUPFAM" id="SSF47413">
    <property type="entry name" value="lambda repressor-like DNA-binding domains"/>
    <property type="match status" value="1"/>
</dbReference>
<proteinExistence type="predicted"/>
<organism evidence="1 2">
    <name type="scientific">Acinetobacter radioresistens SK82</name>
    <dbReference type="NCBI Taxonomy" id="596318"/>
    <lineage>
        <taxon>Bacteria</taxon>
        <taxon>Pseudomonadati</taxon>
        <taxon>Pseudomonadota</taxon>
        <taxon>Gammaproteobacteria</taxon>
        <taxon>Moraxellales</taxon>
        <taxon>Moraxellaceae</taxon>
        <taxon>Acinetobacter</taxon>
    </lineage>
</organism>
<evidence type="ECO:0000313" key="1">
    <source>
        <dbReference type="EMBL" id="EET82091.1"/>
    </source>
</evidence>
<evidence type="ECO:0000313" key="2">
    <source>
        <dbReference type="Proteomes" id="UP000018419"/>
    </source>
</evidence>
<reference evidence="1 2" key="1">
    <citation type="submission" date="2009-07" db="EMBL/GenBank/DDBJ databases">
        <authorList>
            <person name="Madupu R."/>
            <person name="Durkin A.S."/>
            <person name="Torralba M."/>
            <person name="Methe B."/>
            <person name="Sutton G.G."/>
            <person name="Strausberg R.L."/>
            <person name="Nelson K.E."/>
        </authorList>
    </citation>
    <scope>NUCLEOTIDE SEQUENCE [LARGE SCALE GENOMIC DNA]</scope>
    <source>
        <strain evidence="1 2">SK82</strain>
    </source>
</reference>
<comment type="caution">
    <text evidence="1">The sequence shown here is derived from an EMBL/GenBank/DDBJ whole genome shotgun (WGS) entry which is preliminary data.</text>
</comment>
<dbReference type="EMBL" id="ACVR01000051">
    <property type="protein sequence ID" value="EET82091.1"/>
    <property type="molecule type" value="Genomic_DNA"/>
</dbReference>
<gene>
    <name evidence="1" type="ORF">ACIRA0001_0885</name>
</gene>
<dbReference type="Proteomes" id="UP000018419">
    <property type="component" value="Unassembled WGS sequence"/>
</dbReference>
<name>A0ABM9YM57_ACIRA</name>
<keyword evidence="2" id="KW-1185">Reference proteome</keyword>
<accession>A0ABM9YM57</accession>
<sequence length="69" mass="7831">MFIEVNFMTVDDLKHHYEAQTDAELARILKKTRGAISKWRTHGIPISTQAVIQVQSKGKLKADLRALIV</sequence>
<dbReference type="Gene3D" id="1.10.260.40">
    <property type="entry name" value="lambda repressor-like DNA-binding domains"/>
    <property type="match status" value="1"/>
</dbReference>